<sequence length="151" mass="16361">MAIINEGEARSTFSRLAQGNELNAVAEYFLNAMTQKLQSSQYAAKGVQATKRDPRTVAIVTPHGEVICNVDHVRLDAEVAARLTFSAIRKDIGGNVSGSEILVVVIAADWCIEKISDRTATGRFGPGFGDTSIDEINVLMLSRLHDSLEQV</sequence>
<organism evidence="1 2">
    <name type="scientific">Burkholderia phage Mana</name>
    <dbReference type="NCBI Taxonomy" id="2767578"/>
    <lineage>
        <taxon>Viruses</taxon>
        <taxon>Duplodnaviria</taxon>
        <taxon>Heunggongvirae</taxon>
        <taxon>Uroviricota</taxon>
        <taxon>Caudoviricetes</taxon>
        <taxon>Peduoviridae</taxon>
        <taxon>Aptresvirus</taxon>
        <taxon>Aptresvirus mana</taxon>
    </lineage>
</organism>
<protein>
    <submittedName>
        <fullName evidence="1">Uncharacterized protein</fullName>
    </submittedName>
</protein>
<reference evidence="1" key="1">
    <citation type="submission" date="2020-07" db="EMBL/GenBank/DDBJ databases">
        <title>Complete genome sequence of Burkholderia gladioli phage Mana.</title>
        <authorList>
            <person name="Godoy B.A."/>
            <person name="Yao G.W."/>
            <person name="Guadalupe Vizoso-Pinto M."/>
            <person name="Gonzalez C."/>
            <person name="Gill J."/>
            <person name="Liu M."/>
        </authorList>
    </citation>
    <scope>NUCLEOTIDE SEQUENCE</scope>
</reference>
<accession>A0A873WDE3</accession>
<evidence type="ECO:0000313" key="1">
    <source>
        <dbReference type="EMBL" id="QPB09410.1"/>
    </source>
</evidence>
<dbReference type="Proteomes" id="UP000663463">
    <property type="component" value="Segment"/>
</dbReference>
<dbReference type="EMBL" id="MT701591">
    <property type="protein sequence ID" value="QPB09410.1"/>
    <property type="molecule type" value="Genomic_DNA"/>
</dbReference>
<evidence type="ECO:0000313" key="2">
    <source>
        <dbReference type="Proteomes" id="UP000663463"/>
    </source>
</evidence>
<keyword evidence="2" id="KW-1185">Reference proteome</keyword>
<proteinExistence type="predicted"/>
<name>A0A873WDE3_9CAUD</name>
<gene>
    <name evidence="1" type="ORF">CPT_Mana_015</name>
</gene>